<organism evidence="1 2">
    <name type="scientific">Paenibacillus harenae</name>
    <dbReference type="NCBI Taxonomy" id="306543"/>
    <lineage>
        <taxon>Bacteria</taxon>
        <taxon>Bacillati</taxon>
        <taxon>Bacillota</taxon>
        <taxon>Bacilli</taxon>
        <taxon>Bacillales</taxon>
        <taxon>Paenibacillaceae</taxon>
        <taxon>Paenibacillus</taxon>
    </lineage>
</organism>
<dbReference type="RefSeq" id="WP_307205337.1">
    <property type="nucleotide sequence ID" value="NZ_JAUSST010000007.1"/>
</dbReference>
<gene>
    <name evidence="1" type="ORF">J2T15_003481</name>
</gene>
<proteinExistence type="predicted"/>
<comment type="caution">
    <text evidence="1">The sequence shown here is derived from an EMBL/GenBank/DDBJ whole genome shotgun (WGS) entry which is preliminary data.</text>
</comment>
<keyword evidence="2" id="KW-1185">Reference proteome</keyword>
<dbReference type="EMBL" id="JAUSSU010000006">
    <property type="protein sequence ID" value="MDQ0114038.1"/>
    <property type="molecule type" value="Genomic_DNA"/>
</dbReference>
<evidence type="ECO:0000313" key="2">
    <source>
        <dbReference type="Proteomes" id="UP001229346"/>
    </source>
</evidence>
<evidence type="ECO:0000313" key="1">
    <source>
        <dbReference type="EMBL" id="MDQ0114038.1"/>
    </source>
</evidence>
<reference evidence="1 2" key="1">
    <citation type="submission" date="2023-07" db="EMBL/GenBank/DDBJ databases">
        <title>Sorghum-associated microbial communities from plants grown in Nebraska, USA.</title>
        <authorList>
            <person name="Schachtman D."/>
        </authorList>
    </citation>
    <scope>NUCLEOTIDE SEQUENCE [LARGE SCALE GENOMIC DNA]</scope>
    <source>
        <strain evidence="1 2">CC482</strain>
    </source>
</reference>
<name>A0ABT9U4W2_PAEHA</name>
<accession>A0ABT9U4W2</accession>
<protein>
    <submittedName>
        <fullName evidence="1">Uncharacterized protein</fullName>
    </submittedName>
</protein>
<dbReference type="Proteomes" id="UP001229346">
    <property type="component" value="Unassembled WGS sequence"/>
</dbReference>
<sequence>MHKYIYWHAFFKVNREEKVHKLLTRFNEVCDMKGTLVSCERYWKDSSLFDVVFSTPLNKDEIADAVFAALVISHKLAYQWEVTGPYISEPGMWGFRGLTTKTKVTGIEWIEFRVESEISD</sequence>